<feature type="region of interest" description="Disordered" evidence="1">
    <location>
        <begin position="1"/>
        <end position="70"/>
    </location>
</feature>
<keyword evidence="3" id="KW-1185">Reference proteome</keyword>
<dbReference type="Proteomes" id="UP001497453">
    <property type="component" value="Chromosome 10"/>
</dbReference>
<gene>
    <name evidence="2" type="ORF">GFSPODELE1_LOCUS1823</name>
</gene>
<feature type="compositionally biased region" description="Basic and acidic residues" evidence="1">
    <location>
        <begin position="37"/>
        <end position="46"/>
    </location>
</feature>
<feature type="compositionally biased region" description="Basic and acidic residues" evidence="1">
    <location>
        <begin position="167"/>
        <end position="183"/>
    </location>
</feature>
<feature type="region of interest" description="Disordered" evidence="1">
    <location>
        <begin position="162"/>
        <end position="186"/>
    </location>
</feature>
<evidence type="ECO:0000313" key="2">
    <source>
        <dbReference type="EMBL" id="CAL1697733.1"/>
    </source>
</evidence>
<reference evidence="3" key="1">
    <citation type="submission" date="2024-04" db="EMBL/GenBank/DDBJ databases">
        <authorList>
            <person name="Shaw F."/>
            <person name="Minotto A."/>
        </authorList>
    </citation>
    <scope>NUCLEOTIDE SEQUENCE [LARGE SCALE GENOMIC DNA]</scope>
</reference>
<organism evidence="2 3">
    <name type="scientific">Somion occarium</name>
    <dbReference type="NCBI Taxonomy" id="3059160"/>
    <lineage>
        <taxon>Eukaryota</taxon>
        <taxon>Fungi</taxon>
        <taxon>Dikarya</taxon>
        <taxon>Basidiomycota</taxon>
        <taxon>Agaricomycotina</taxon>
        <taxon>Agaricomycetes</taxon>
        <taxon>Polyporales</taxon>
        <taxon>Cerrenaceae</taxon>
        <taxon>Somion</taxon>
    </lineage>
</organism>
<feature type="compositionally biased region" description="Basic and acidic residues" evidence="1">
    <location>
        <begin position="10"/>
        <end position="23"/>
    </location>
</feature>
<feature type="compositionally biased region" description="Basic and acidic residues" evidence="1">
    <location>
        <begin position="56"/>
        <end position="66"/>
    </location>
</feature>
<evidence type="ECO:0000313" key="3">
    <source>
        <dbReference type="Proteomes" id="UP001497453"/>
    </source>
</evidence>
<feature type="compositionally biased region" description="Acidic residues" evidence="1">
    <location>
        <begin position="315"/>
        <end position="331"/>
    </location>
</feature>
<sequence>MMELLEDAEEHSNSLRKESDHSIESPISRGPNAVDDSELHYDDEPAFKQLDGASVQDRRNVEHREDVDDNPQAFVSLKRKVKDEDISLSTPSFLEFRRPPECFVMRKDACDRCVKGFKTAQYLCWSGPISNPRCYKSRRDAKTCVFSGAKQDPKDTKLKLSLTRPKAGTEKMSKGATRDDPPDSVRALPHRAEENLKRSPGQGRVNVATAGASGKVSKMSVSVVIDSRKKAKFVAMAKDENRKPPLLQQTPTQNMNIDTVNTKGSFVSLENIEKMIQREEEQRIVSEGRIALLRELKDGLPSGQAKARQERGSDDVIDLTIDDDLDMHDDH</sequence>
<dbReference type="EMBL" id="OZ037953">
    <property type="protein sequence ID" value="CAL1697733.1"/>
    <property type="molecule type" value="Genomic_DNA"/>
</dbReference>
<accession>A0ABP1CSQ4</accession>
<evidence type="ECO:0000256" key="1">
    <source>
        <dbReference type="SAM" id="MobiDB-lite"/>
    </source>
</evidence>
<proteinExistence type="predicted"/>
<feature type="region of interest" description="Disordered" evidence="1">
    <location>
        <begin position="300"/>
        <end position="331"/>
    </location>
</feature>
<name>A0ABP1CSQ4_9APHY</name>
<protein>
    <submittedName>
        <fullName evidence="2">Uncharacterized protein</fullName>
    </submittedName>
</protein>